<reference evidence="3 4" key="2">
    <citation type="submission" date="2020-08" db="EMBL/GenBank/DDBJ databases">
        <authorList>
            <person name="Ueki A."/>
            <person name="Tonouchi A."/>
        </authorList>
    </citation>
    <scope>NUCLEOTIDE SEQUENCE [LARGE SCALE GENOMIC DNA]</scope>
    <source>
        <strain evidence="3 4">CTTW</strain>
    </source>
</reference>
<protein>
    <recommendedName>
        <fullName evidence="2">DUF6449 domain-containing protein</fullName>
    </recommendedName>
</protein>
<dbReference type="KEGG" id="acht:bsdcttw_23100"/>
<keyword evidence="4" id="KW-1185">Reference proteome</keyword>
<evidence type="ECO:0000259" key="2">
    <source>
        <dbReference type="Pfam" id="PF20047"/>
    </source>
</evidence>
<dbReference type="Proteomes" id="UP000515703">
    <property type="component" value="Chromosome"/>
</dbReference>
<feature type="transmembrane region" description="Helical" evidence="1">
    <location>
        <begin position="166"/>
        <end position="188"/>
    </location>
</feature>
<name>A0A7I8DLL0_9FIRM</name>
<feature type="transmembrane region" description="Helical" evidence="1">
    <location>
        <begin position="244"/>
        <end position="263"/>
    </location>
</feature>
<feature type="transmembrane region" description="Helical" evidence="1">
    <location>
        <begin position="343"/>
        <end position="361"/>
    </location>
</feature>
<feature type="transmembrane region" description="Helical" evidence="1">
    <location>
        <begin position="138"/>
        <end position="159"/>
    </location>
</feature>
<evidence type="ECO:0000313" key="3">
    <source>
        <dbReference type="EMBL" id="BCJ99269.1"/>
    </source>
</evidence>
<dbReference type="InterPro" id="IPR045611">
    <property type="entry name" value="DUF6449"/>
</dbReference>
<keyword evidence="1" id="KW-0472">Membrane</keyword>
<dbReference type="EMBL" id="AP023368">
    <property type="protein sequence ID" value="BCJ99269.1"/>
    <property type="molecule type" value="Genomic_DNA"/>
</dbReference>
<sequence>MISRNLFFKLQKEDLKRRLWVAALSMLIFFLFGPVLLALVLEGLVSDAQMQYTISQITSTIGPGFAFHFIISITGALICASSGFFYLHSRKKVDFYHGVPVRREVLFAVNYVDGILLYLIPYLISMLLNFVVLVSAGYLKANVAVIGFEALGINLLYFILLYTLSVLAVVLTGNGVISLLLTGVFYSYGPLVMIIKDLYCRAFFQTYFNTSSDDKLFLFLSPIGKYVKNSTLIKNGEFNGMGKSIALTAIVIILIMVLSVLLYKKRPSEAAGKAIAFNIAKPFIKFLLVLPLSLGGGLLFRETAHLHKDVWMIFGLILIFVIASAIIEIIHQFDLKKAFAHRKGLAVTAFAMVIIVCLFRFDLISYDSYIPAKDKVVSMSIYVPGLDDNKNYMEVSKTGTDFIYNSTFEYQQKYMRLKDINTAYDIAKLGIMEAKKNNTAGDYGCTVAFHLKNGRTVLRNYMAVEDKDLTLLDQVYSSSDYKEGYYPIYKWATKYVTSVSVSSDKTEKVLTLTEAEKEELLTIYKEELKGLTIDDVKMSKPVATIRFILINSNEFNYDVFPKFTKTREFLSAHGLNTDNPLMAADIKKINVSLQYNDTVYEKRGMQVIKSDSIANENKAVDYTDKEKIDQILKTALPAEYCNDFSTVLKPNYDIAVSVIYDTDNYGNERSDLYYFSKGNIPDFVLKDLNYESK</sequence>
<accession>A0A7I8DLL0</accession>
<organism evidence="3 4">
    <name type="scientific">Anaerocolumna chitinilytica</name>
    <dbReference type="NCBI Taxonomy" id="1727145"/>
    <lineage>
        <taxon>Bacteria</taxon>
        <taxon>Bacillati</taxon>
        <taxon>Bacillota</taxon>
        <taxon>Clostridia</taxon>
        <taxon>Lachnospirales</taxon>
        <taxon>Lachnospiraceae</taxon>
        <taxon>Anaerocolumna</taxon>
    </lineage>
</organism>
<feature type="transmembrane region" description="Helical" evidence="1">
    <location>
        <begin position="312"/>
        <end position="331"/>
    </location>
</feature>
<evidence type="ECO:0000256" key="1">
    <source>
        <dbReference type="SAM" id="Phobius"/>
    </source>
</evidence>
<keyword evidence="1" id="KW-1133">Transmembrane helix</keyword>
<gene>
    <name evidence="3" type="ORF">bsdcttw_23100</name>
</gene>
<dbReference type="AlphaFoldDB" id="A0A7I8DLL0"/>
<feature type="transmembrane region" description="Helical" evidence="1">
    <location>
        <begin position="283"/>
        <end position="300"/>
    </location>
</feature>
<proteinExistence type="predicted"/>
<feature type="transmembrane region" description="Helical" evidence="1">
    <location>
        <begin position="108"/>
        <end position="132"/>
    </location>
</feature>
<keyword evidence="1" id="KW-0812">Transmembrane</keyword>
<evidence type="ECO:0000313" key="4">
    <source>
        <dbReference type="Proteomes" id="UP000515703"/>
    </source>
</evidence>
<reference evidence="3 4" key="1">
    <citation type="submission" date="2020-08" db="EMBL/GenBank/DDBJ databases">
        <title>Draft genome sequencing of an Anaerocolumna strain isolated from anoxic soil subjected to BSD treatment.</title>
        <authorList>
            <person name="Uek A."/>
            <person name="Tonouchi A."/>
        </authorList>
    </citation>
    <scope>NUCLEOTIDE SEQUENCE [LARGE SCALE GENOMIC DNA]</scope>
    <source>
        <strain evidence="3 4">CTTW</strain>
    </source>
</reference>
<dbReference type="Pfam" id="PF20047">
    <property type="entry name" value="DUF6449"/>
    <property type="match status" value="1"/>
</dbReference>
<feature type="transmembrane region" description="Helical" evidence="1">
    <location>
        <begin position="20"/>
        <end position="45"/>
    </location>
</feature>
<feature type="transmembrane region" description="Helical" evidence="1">
    <location>
        <begin position="65"/>
        <end position="87"/>
    </location>
</feature>
<feature type="domain" description="DUF6449" evidence="2">
    <location>
        <begin position="449"/>
        <end position="552"/>
    </location>
</feature>
<dbReference type="RefSeq" id="WP_185259536.1">
    <property type="nucleotide sequence ID" value="NZ_AP023368.1"/>
</dbReference>